<dbReference type="RefSeq" id="WP_345532142.1">
    <property type="nucleotide sequence ID" value="NZ_BAABLD010000007.1"/>
</dbReference>
<accession>A0ABP9QJ07</accession>
<keyword evidence="1" id="KW-0732">Signal</keyword>
<gene>
    <name evidence="2" type="ORF">GCM10025770_13770</name>
</gene>
<protein>
    <recommendedName>
        <fullName evidence="4">Outer membrane protein beta-barrel domain-containing protein</fullName>
    </recommendedName>
</protein>
<proteinExistence type="predicted"/>
<dbReference type="Proteomes" id="UP001500547">
    <property type="component" value="Unassembled WGS sequence"/>
</dbReference>
<sequence length="242" mass="26516">MKTQSISRAGIAALLAIASGTALAGRPLTTEDAGFIEKGGFELESYYYRETVRETRPNRGLHIQPGVGIGFNTQIGVGFDYSRQYNEDYEATKSSTAQALVGKTALKALTDDAFGIAVAWSVDRTRTPGDEKKGYRYNNAAINGVVTVPWDKWLFHANVGWTRSRLDRVTATTWALAAERTEVIGKLDLAVETYGDDKAPGWLGVAARYALIDEHLFVDASFAQQMLATRPRTLTIGLKLAY</sequence>
<evidence type="ECO:0000313" key="3">
    <source>
        <dbReference type="Proteomes" id="UP001500547"/>
    </source>
</evidence>
<name>A0ABP9QJ07_9RHOO</name>
<reference evidence="3" key="1">
    <citation type="journal article" date="2019" name="Int. J. Syst. Evol. Microbiol.">
        <title>The Global Catalogue of Microorganisms (GCM) 10K type strain sequencing project: providing services to taxonomists for standard genome sequencing and annotation.</title>
        <authorList>
            <consortium name="The Broad Institute Genomics Platform"/>
            <consortium name="The Broad Institute Genome Sequencing Center for Infectious Disease"/>
            <person name="Wu L."/>
            <person name="Ma J."/>
        </authorList>
    </citation>
    <scope>NUCLEOTIDE SEQUENCE [LARGE SCALE GENOMIC DNA]</scope>
    <source>
        <strain evidence="3">JCM 18715</strain>
    </source>
</reference>
<evidence type="ECO:0000256" key="1">
    <source>
        <dbReference type="SAM" id="SignalP"/>
    </source>
</evidence>
<keyword evidence="3" id="KW-1185">Reference proteome</keyword>
<organism evidence="2 3">
    <name type="scientific">Viridibacterium curvum</name>
    <dbReference type="NCBI Taxonomy" id="1101404"/>
    <lineage>
        <taxon>Bacteria</taxon>
        <taxon>Pseudomonadati</taxon>
        <taxon>Pseudomonadota</taxon>
        <taxon>Betaproteobacteria</taxon>
        <taxon>Rhodocyclales</taxon>
        <taxon>Rhodocyclaceae</taxon>
        <taxon>Viridibacterium</taxon>
    </lineage>
</organism>
<feature type="chain" id="PRO_5047127718" description="Outer membrane protein beta-barrel domain-containing protein" evidence="1">
    <location>
        <begin position="25"/>
        <end position="242"/>
    </location>
</feature>
<feature type="signal peptide" evidence="1">
    <location>
        <begin position="1"/>
        <end position="24"/>
    </location>
</feature>
<dbReference type="EMBL" id="BAABLD010000007">
    <property type="protein sequence ID" value="GAA5162707.1"/>
    <property type="molecule type" value="Genomic_DNA"/>
</dbReference>
<comment type="caution">
    <text evidence="2">The sequence shown here is derived from an EMBL/GenBank/DDBJ whole genome shotgun (WGS) entry which is preliminary data.</text>
</comment>
<evidence type="ECO:0000313" key="2">
    <source>
        <dbReference type="EMBL" id="GAA5162707.1"/>
    </source>
</evidence>
<evidence type="ECO:0008006" key="4">
    <source>
        <dbReference type="Google" id="ProtNLM"/>
    </source>
</evidence>